<dbReference type="AlphaFoldDB" id="A0A1I4UXG8"/>
<keyword evidence="2" id="KW-1185">Reference proteome</keyword>
<proteinExistence type="predicted"/>
<protein>
    <submittedName>
        <fullName evidence="1">Uncharacterized protein</fullName>
    </submittedName>
</protein>
<gene>
    <name evidence="1" type="ORF">SAMN05216207_100550</name>
</gene>
<accession>A0A1I4UXG8</accession>
<reference evidence="1 2" key="1">
    <citation type="submission" date="2016-10" db="EMBL/GenBank/DDBJ databases">
        <authorList>
            <person name="de Groot N.N."/>
        </authorList>
    </citation>
    <scope>NUCLEOTIDE SEQUENCE [LARGE SCALE GENOMIC DNA]</scope>
    <source>
        <strain evidence="1 2">CGMCC 4.1877</strain>
    </source>
</reference>
<name>A0A1I4UXG8_PSUAM</name>
<organism evidence="1 2">
    <name type="scientific">Pseudonocardia ammonioxydans</name>
    <dbReference type="NCBI Taxonomy" id="260086"/>
    <lineage>
        <taxon>Bacteria</taxon>
        <taxon>Bacillati</taxon>
        <taxon>Actinomycetota</taxon>
        <taxon>Actinomycetes</taxon>
        <taxon>Pseudonocardiales</taxon>
        <taxon>Pseudonocardiaceae</taxon>
        <taxon>Pseudonocardia</taxon>
    </lineage>
</organism>
<dbReference type="Proteomes" id="UP000199614">
    <property type="component" value="Unassembled WGS sequence"/>
</dbReference>
<evidence type="ECO:0000313" key="2">
    <source>
        <dbReference type="Proteomes" id="UP000199614"/>
    </source>
</evidence>
<sequence>MNTLMTVETIPCPVLRGDRTTALVNQENARTLIQEALARSHRAHGLPAAAG</sequence>
<evidence type="ECO:0000313" key="1">
    <source>
        <dbReference type="EMBL" id="SFM93631.1"/>
    </source>
</evidence>
<dbReference type="EMBL" id="FOUY01000005">
    <property type="protein sequence ID" value="SFM93631.1"/>
    <property type="molecule type" value="Genomic_DNA"/>
</dbReference>